<feature type="region of interest" description="Disordered" evidence="1">
    <location>
        <begin position="1"/>
        <end position="56"/>
    </location>
</feature>
<protein>
    <submittedName>
        <fullName evidence="2">Uncharacterized protein</fullName>
    </submittedName>
</protein>
<evidence type="ECO:0000256" key="1">
    <source>
        <dbReference type="SAM" id="MobiDB-lite"/>
    </source>
</evidence>
<proteinExistence type="predicted"/>
<name>A0ABR2VH49_9PEZI</name>
<evidence type="ECO:0000313" key="2">
    <source>
        <dbReference type="EMBL" id="KAK9426262.1"/>
    </source>
</evidence>
<organism evidence="2 3">
    <name type="scientific">Seiridium unicorne</name>
    <dbReference type="NCBI Taxonomy" id="138068"/>
    <lineage>
        <taxon>Eukaryota</taxon>
        <taxon>Fungi</taxon>
        <taxon>Dikarya</taxon>
        <taxon>Ascomycota</taxon>
        <taxon>Pezizomycotina</taxon>
        <taxon>Sordariomycetes</taxon>
        <taxon>Xylariomycetidae</taxon>
        <taxon>Amphisphaeriales</taxon>
        <taxon>Sporocadaceae</taxon>
        <taxon>Seiridium</taxon>
    </lineage>
</organism>
<comment type="caution">
    <text evidence="2">The sequence shown here is derived from an EMBL/GenBank/DDBJ whole genome shotgun (WGS) entry which is preliminary data.</text>
</comment>
<gene>
    <name evidence="2" type="ORF">SUNI508_02703</name>
</gene>
<reference evidence="2 3" key="1">
    <citation type="journal article" date="2024" name="J. Plant Pathol.">
        <title>Sequence and assembly of the genome of Seiridium unicorne, isolate CBS 538.82, causal agent of cypress canker disease.</title>
        <authorList>
            <person name="Scali E."/>
            <person name="Rocca G.D."/>
            <person name="Danti R."/>
            <person name="Garbelotto M."/>
            <person name="Barberini S."/>
            <person name="Baroncelli R."/>
            <person name="Emiliani G."/>
        </authorList>
    </citation>
    <scope>NUCLEOTIDE SEQUENCE [LARGE SCALE GENOMIC DNA]</scope>
    <source>
        <strain evidence="2 3">BM-138-508</strain>
    </source>
</reference>
<dbReference type="Proteomes" id="UP001408356">
    <property type="component" value="Unassembled WGS sequence"/>
</dbReference>
<sequence>MARSKTQMTAEAAARIQASQSKSGKDNGFAARAKAAASRNARAAQNNSSEGQRSGRITHCMLSSEAALAELPLVLKGQEPPTKSSEIGSGNYNTPPKAIIFGGGYDGSAIDEILKGIGSTDVLLLKSDQSIPMPPLGLEYG</sequence>
<keyword evidence="3" id="KW-1185">Reference proteome</keyword>
<accession>A0ABR2VH49</accession>
<evidence type="ECO:0000313" key="3">
    <source>
        <dbReference type="Proteomes" id="UP001408356"/>
    </source>
</evidence>
<feature type="compositionally biased region" description="Low complexity" evidence="1">
    <location>
        <begin position="30"/>
        <end position="49"/>
    </location>
</feature>
<dbReference type="EMBL" id="JARVKF010000002">
    <property type="protein sequence ID" value="KAK9426262.1"/>
    <property type="molecule type" value="Genomic_DNA"/>
</dbReference>